<protein>
    <recommendedName>
        <fullName evidence="3">Rho termination factor N-terminal domain-containing protein</fullName>
    </recommendedName>
</protein>
<evidence type="ECO:0000313" key="2">
    <source>
        <dbReference type="Proteomes" id="UP000646308"/>
    </source>
</evidence>
<dbReference type="GeneID" id="57692476"/>
<reference evidence="1" key="1">
    <citation type="submission" date="2019-11" db="EMBL/GenBank/DDBJ databases">
        <title>Whole genome comparisons of Staphylococcus agnetis isolates from cattle and chickens.</title>
        <authorList>
            <person name="Rhoads D."/>
            <person name="Shwani A."/>
            <person name="Adkins P."/>
            <person name="Calcutt M."/>
            <person name="Middleton J."/>
        </authorList>
    </citation>
    <scope>NUCLEOTIDE SEQUENCE</scope>
    <source>
        <strain evidence="1">1387</strain>
    </source>
</reference>
<sequence length="378" mass="44745">MTNWEKDLKALLKNQSVEDRAQLETMLNSMLEQESPNQFIQLLGNPTVDALKQLCKEHHIKGYSALKKDEIATLLITSIVTQSYFNEVINQMNEDQQRLFLHILAMNQNGESIETDISFPESFLIFETERDERGYHLLWIPEEIIAQVEKWVTQHETLKQFKLEQDVIEATTNLYGLYSLSQLQHVMNKYLEKTYSLLEIRKLLRRFTRLMPHTRNFIVGEGYITSVGLELEPDEYHHFLKDAKYYEPATLNDLLYYQTHVFGLDDETYFNFVSWLSKNIREDNKLNATVDGLTVEILTMMKHAIEYNMVADVMYSLVQDGILRKRVEQAAVNKVKPVYMKMRNWIYHGHTFEEYMHIIDREERNKHSNVIDFNDIKQ</sequence>
<dbReference type="EMBL" id="WMFL01000079">
    <property type="protein sequence ID" value="NJI02719.1"/>
    <property type="molecule type" value="Genomic_DNA"/>
</dbReference>
<evidence type="ECO:0000313" key="1">
    <source>
        <dbReference type="EMBL" id="NJI02719.1"/>
    </source>
</evidence>
<organism evidence="1 2">
    <name type="scientific">Staphylococcus agnetis</name>
    <dbReference type="NCBI Taxonomy" id="985762"/>
    <lineage>
        <taxon>Bacteria</taxon>
        <taxon>Bacillati</taxon>
        <taxon>Bacillota</taxon>
        <taxon>Bacilli</taxon>
        <taxon>Bacillales</taxon>
        <taxon>Staphylococcaceae</taxon>
        <taxon>Staphylococcus</taxon>
    </lineage>
</organism>
<proteinExistence type="predicted"/>
<comment type="caution">
    <text evidence="1">The sequence shown here is derived from an EMBL/GenBank/DDBJ whole genome shotgun (WGS) entry which is preliminary data.</text>
</comment>
<evidence type="ECO:0008006" key="3">
    <source>
        <dbReference type="Google" id="ProtNLM"/>
    </source>
</evidence>
<accession>A0A2T4MI90</accession>
<dbReference type="Proteomes" id="UP000646308">
    <property type="component" value="Unassembled WGS sequence"/>
</dbReference>
<name>A0A2T4MI90_9STAP</name>
<dbReference type="RefSeq" id="WP_107368578.1">
    <property type="nucleotide sequence ID" value="NZ_CP045927.1"/>
</dbReference>
<gene>
    <name evidence="1" type="ORF">GLV84_07755</name>
</gene>
<dbReference type="AlphaFoldDB" id="A0A2T4MI90"/>